<comment type="caution">
    <text evidence="1">The sequence shown here is derived from an EMBL/GenBank/DDBJ whole genome shotgun (WGS) entry which is preliminary data.</text>
</comment>
<proteinExistence type="predicted"/>
<accession>A0ABW9UYU9</accession>
<dbReference type="RefSeq" id="WP_160733632.1">
    <property type="nucleotide sequence ID" value="NZ_WTYO01000003.1"/>
</dbReference>
<gene>
    <name evidence="1" type="ORF">GRI72_09415</name>
</gene>
<evidence type="ECO:0000313" key="1">
    <source>
        <dbReference type="EMBL" id="MXO69042.1"/>
    </source>
</evidence>
<organism evidence="1 2">
    <name type="scientific">Pelagerythrobacter marinus</name>
    <dbReference type="NCBI Taxonomy" id="538382"/>
    <lineage>
        <taxon>Bacteria</taxon>
        <taxon>Pseudomonadati</taxon>
        <taxon>Pseudomonadota</taxon>
        <taxon>Alphaproteobacteria</taxon>
        <taxon>Sphingomonadales</taxon>
        <taxon>Erythrobacteraceae</taxon>
        <taxon>Pelagerythrobacter</taxon>
    </lineage>
</organism>
<evidence type="ECO:0000313" key="2">
    <source>
        <dbReference type="Proteomes" id="UP000444401"/>
    </source>
</evidence>
<dbReference type="Proteomes" id="UP000444401">
    <property type="component" value="Unassembled WGS sequence"/>
</dbReference>
<dbReference type="EMBL" id="WTYO01000003">
    <property type="protein sequence ID" value="MXO69042.1"/>
    <property type="molecule type" value="Genomic_DNA"/>
</dbReference>
<name>A0ABW9UYU9_9SPHN</name>
<keyword evidence="2" id="KW-1185">Reference proteome</keyword>
<protein>
    <submittedName>
        <fullName evidence="1">Uncharacterized protein</fullName>
    </submittedName>
</protein>
<reference evidence="1 2" key="1">
    <citation type="submission" date="2019-12" db="EMBL/GenBank/DDBJ databases">
        <title>Genomic-based taxomic classification of the family Erythrobacteraceae.</title>
        <authorList>
            <person name="Xu L."/>
        </authorList>
    </citation>
    <scope>NUCLEOTIDE SEQUENCE [LARGE SCALE GENOMIC DNA]</scope>
    <source>
        <strain evidence="1 2">H32</strain>
    </source>
</reference>
<sequence>MTGSKPLTPDEKAQAFRRATSGFEKRFAEQISRGMSDAELAAALKECLGIFGGSGGPHCIDVSYQGAGLKIWAARSCPNHVLEKPVFEGSATIEMARHIYEIRDPADTQMLLF</sequence>